<proteinExistence type="predicted"/>
<comment type="caution">
    <text evidence="2">The sequence shown here is derived from an EMBL/GenBank/DDBJ whole genome shotgun (WGS) entry which is preliminary data.</text>
</comment>
<dbReference type="AlphaFoldDB" id="A0A7J5XZ55"/>
<feature type="compositionally biased region" description="Polar residues" evidence="1">
    <location>
        <begin position="1"/>
        <end position="23"/>
    </location>
</feature>
<organism evidence="2 3">
    <name type="scientific">Dissostichus mawsoni</name>
    <name type="common">Antarctic cod</name>
    <dbReference type="NCBI Taxonomy" id="36200"/>
    <lineage>
        <taxon>Eukaryota</taxon>
        <taxon>Metazoa</taxon>
        <taxon>Chordata</taxon>
        <taxon>Craniata</taxon>
        <taxon>Vertebrata</taxon>
        <taxon>Euteleostomi</taxon>
        <taxon>Actinopterygii</taxon>
        <taxon>Neopterygii</taxon>
        <taxon>Teleostei</taxon>
        <taxon>Neoteleostei</taxon>
        <taxon>Acanthomorphata</taxon>
        <taxon>Eupercaria</taxon>
        <taxon>Perciformes</taxon>
        <taxon>Notothenioidei</taxon>
        <taxon>Nototheniidae</taxon>
        <taxon>Dissostichus</taxon>
    </lineage>
</organism>
<evidence type="ECO:0000256" key="1">
    <source>
        <dbReference type="SAM" id="MobiDB-lite"/>
    </source>
</evidence>
<name>A0A7J5XZ55_DISMA</name>
<evidence type="ECO:0000313" key="3">
    <source>
        <dbReference type="Proteomes" id="UP000518266"/>
    </source>
</evidence>
<feature type="non-terminal residue" evidence="2">
    <location>
        <position position="1"/>
    </location>
</feature>
<dbReference type="Proteomes" id="UP000518266">
    <property type="component" value="Unassembled WGS sequence"/>
</dbReference>
<feature type="non-terminal residue" evidence="2">
    <location>
        <position position="137"/>
    </location>
</feature>
<keyword evidence="3" id="KW-1185">Reference proteome</keyword>
<accession>A0A7J5XZ55</accession>
<reference evidence="2 3" key="1">
    <citation type="submission" date="2020-03" db="EMBL/GenBank/DDBJ databases">
        <title>Dissostichus mawsoni Genome sequencing and assembly.</title>
        <authorList>
            <person name="Park H."/>
        </authorList>
    </citation>
    <scope>NUCLEOTIDE SEQUENCE [LARGE SCALE GENOMIC DNA]</scope>
    <source>
        <strain evidence="2">DM0001</strain>
        <tissue evidence="2">Muscle</tissue>
    </source>
</reference>
<gene>
    <name evidence="2" type="ORF">F7725_024386</name>
</gene>
<feature type="region of interest" description="Disordered" evidence="1">
    <location>
        <begin position="1"/>
        <end position="30"/>
    </location>
</feature>
<protein>
    <submittedName>
        <fullName evidence="2">Uncharacterized protein</fullName>
    </submittedName>
</protein>
<evidence type="ECO:0000313" key="2">
    <source>
        <dbReference type="EMBL" id="KAF3842435.1"/>
    </source>
</evidence>
<sequence>TTGLLKSSSSCVLASRQTPSSRSDSIRPEEHRTINRVKLLEVLVKGGEGTQRQREGEERQMCNVAKAQCRPTRKMFMTKKLQPSHGPLKEKGLALRLARQPFGSPSGSGAWSLGGGLEERWLTGRHADWRSANRSHP</sequence>
<dbReference type="EMBL" id="JAAKFY010000019">
    <property type="protein sequence ID" value="KAF3842435.1"/>
    <property type="molecule type" value="Genomic_DNA"/>
</dbReference>